<protein>
    <submittedName>
        <fullName evidence="3">DUF3578 domain-containing protein</fullName>
    </submittedName>
</protein>
<comment type="caution">
    <text evidence="3">The sequence shown here is derived from an EMBL/GenBank/DDBJ whole genome shotgun (WGS) entry which is preliminary data.</text>
</comment>
<evidence type="ECO:0000313" key="4">
    <source>
        <dbReference type="Proteomes" id="UP000622405"/>
    </source>
</evidence>
<dbReference type="EMBL" id="WJBE01000009">
    <property type="protein sequence ID" value="MBC3900227.1"/>
    <property type="molecule type" value="Genomic_DNA"/>
</dbReference>
<evidence type="ECO:0000259" key="2">
    <source>
        <dbReference type="Pfam" id="PF12102"/>
    </source>
</evidence>
<keyword evidence="4" id="KW-1185">Reference proteome</keyword>
<dbReference type="InterPro" id="IPR027417">
    <property type="entry name" value="P-loop_NTPase"/>
</dbReference>
<feature type="region of interest" description="Disordered" evidence="1">
    <location>
        <begin position="422"/>
        <end position="482"/>
    </location>
</feature>
<organism evidence="3 4">
    <name type="scientific">Acetobacterium malicum</name>
    <dbReference type="NCBI Taxonomy" id="52692"/>
    <lineage>
        <taxon>Bacteria</taxon>
        <taxon>Bacillati</taxon>
        <taxon>Bacillota</taxon>
        <taxon>Clostridia</taxon>
        <taxon>Eubacteriales</taxon>
        <taxon>Eubacteriaceae</taxon>
        <taxon>Acetobacterium</taxon>
    </lineage>
</organism>
<accession>A0ABR6YYC6</accession>
<reference evidence="3 4" key="1">
    <citation type="journal article" date="2020" name="mSystems">
        <title>Defining Genomic and Predicted Metabolic Features of the Acetobacterium Genus.</title>
        <authorList>
            <person name="Ross D.E."/>
            <person name="Marshall C.W."/>
            <person name="Gulliver D."/>
            <person name="May H.D."/>
            <person name="Norman R.S."/>
        </authorList>
    </citation>
    <scope>NUCLEOTIDE SEQUENCE [LARGE SCALE GENOMIC DNA]</scope>
    <source>
        <strain evidence="3 4">DSM 4132</strain>
    </source>
</reference>
<sequence>MSGVCGKSSVRSWKLKTKTQPPARIAQRAKNRKLTQKMSEQRKAVAMSWELLGSDRIIKTTELSDFVNTEMIIPKELISFFGSAGERLAIIYQNREYPSYLETEGGNAKLKWSKVLIRKLGEAFPDYESWFGGNPEVAKTPRLEMAKANDVFSLRLMMENDEDNQGEVQKSAPLMAAIPPAAGLQELLVKWITGYPNYYPRDFRFSFKDVINEEIPKVIESFDSIRSGHYKVLGFAGDSQWAEIPWVKVLDKESQSINNEDLYLAYILAMDSRKLYLAIVYGEEGVGIRSLSEKAAAYRKKIATGNYQTNHKEVLLANASLVAGIVCYREYTETEMPADAVLAAEFEDFRKMYECCIAQDQMTDKAAVSGEPIEAIIKEVDSRIENDAVAEIPETPEISVQELVAEQQDSVPAETVTVVFNNRVEESQIEENPSKETSRSDKNARDQSAVLNPESSDPAVTMGSGNTNEEKNKNLEDVESVPEELRDFNRQQLETEMQAHEEQKLPPQFQAEMTETATEANHLKSAAEAQNLLTQSFSRYPVKNDYLTPDLQLVQAKMGNKGYYYPAELIKAYYLSIKSKPFVMIRGRVGSGKTSFPRLFAEAIGASPENGRFKRLLVGKNWENDTHLMGHLDSRGHFIPGPLMLILKAAKEYPDKPHFLLLDEMDQSPAADYLRLLLEGINGSKEPFLNREDFGADITAFREYGSLNFPDNLYIITTINEGPGHFPVPARVIDSGNVISMPVVEIGVFPDYGNPVGNSDWENSQFKIHSQAKGLPEILERLMHLLNGVQQLLIAHDCPMGYRGKNEILAFGINSGAEGLFSELEVIDLAILQRIFPALAGDEKTGAEVYQALASFLLDEGLRENYLNQPLRSFISRYEALLKAAAIPCPRSGQVLLKQLKSKYQKGSN</sequence>
<name>A0ABR6YYC6_9FIRM</name>
<dbReference type="Pfam" id="PF12102">
    <property type="entry name" value="MrcB_N"/>
    <property type="match status" value="1"/>
</dbReference>
<evidence type="ECO:0000256" key="1">
    <source>
        <dbReference type="SAM" id="MobiDB-lite"/>
    </source>
</evidence>
<dbReference type="SUPFAM" id="SSF52540">
    <property type="entry name" value="P-loop containing nucleoside triphosphate hydrolases"/>
    <property type="match status" value="1"/>
</dbReference>
<gene>
    <name evidence="3" type="ORF">GH811_11420</name>
</gene>
<dbReference type="Proteomes" id="UP000622405">
    <property type="component" value="Unassembled WGS sequence"/>
</dbReference>
<feature type="region of interest" description="Disordered" evidence="1">
    <location>
        <begin position="1"/>
        <end position="26"/>
    </location>
</feature>
<proteinExistence type="predicted"/>
<feature type="domain" description="Type IV methyl-directed restriction enzyme EcoKMcrB subunit DNA-binding" evidence="2">
    <location>
        <begin position="208"/>
        <end position="354"/>
    </location>
</feature>
<evidence type="ECO:0000313" key="3">
    <source>
        <dbReference type="EMBL" id="MBC3900227.1"/>
    </source>
</evidence>
<dbReference type="Gene3D" id="3.30.920.90">
    <property type="match status" value="1"/>
</dbReference>
<feature type="compositionally biased region" description="Basic and acidic residues" evidence="1">
    <location>
        <begin position="432"/>
        <end position="445"/>
    </location>
</feature>
<dbReference type="InterPro" id="IPR021961">
    <property type="entry name" value="McrB_DNA-bd"/>
</dbReference>
<dbReference type="Gene3D" id="3.40.50.300">
    <property type="entry name" value="P-loop containing nucleotide triphosphate hydrolases"/>
    <property type="match status" value="1"/>
</dbReference>